<dbReference type="Proteomes" id="UP001168552">
    <property type="component" value="Unassembled WGS sequence"/>
</dbReference>
<keyword evidence="1" id="KW-0812">Transmembrane</keyword>
<dbReference type="InterPro" id="IPR036890">
    <property type="entry name" value="HATPase_C_sf"/>
</dbReference>
<gene>
    <name evidence="3" type="ORF">QWY31_15225</name>
</gene>
<evidence type="ECO:0000313" key="3">
    <source>
        <dbReference type="EMBL" id="MDN4166862.1"/>
    </source>
</evidence>
<keyword evidence="1" id="KW-1133">Transmembrane helix</keyword>
<comment type="caution">
    <text evidence="3">The sequence shown here is derived from an EMBL/GenBank/DDBJ whole genome shotgun (WGS) entry which is preliminary data.</text>
</comment>
<accession>A0ABT8F8V7</accession>
<keyword evidence="4" id="KW-1185">Reference proteome</keyword>
<dbReference type="GO" id="GO:0016301">
    <property type="term" value="F:kinase activity"/>
    <property type="evidence" value="ECO:0007669"/>
    <property type="project" value="UniProtKB-KW"/>
</dbReference>
<dbReference type="InterPro" id="IPR050640">
    <property type="entry name" value="Bact_2-comp_sensor_kinase"/>
</dbReference>
<dbReference type="Pfam" id="PF06580">
    <property type="entry name" value="His_kinase"/>
    <property type="match status" value="1"/>
</dbReference>
<protein>
    <submittedName>
        <fullName evidence="3">Histidine kinase</fullName>
    </submittedName>
</protein>
<feature type="transmembrane region" description="Helical" evidence="1">
    <location>
        <begin position="67"/>
        <end position="92"/>
    </location>
</feature>
<dbReference type="Gene3D" id="3.30.565.10">
    <property type="entry name" value="Histidine kinase-like ATPase, C-terminal domain"/>
    <property type="match status" value="1"/>
</dbReference>
<dbReference type="RefSeq" id="WP_320005397.1">
    <property type="nucleotide sequence ID" value="NZ_JAUHJS010000008.1"/>
</dbReference>
<name>A0ABT8F8V7_9BACT</name>
<organism evidence="3 4">
    <name type="scientific">Shiella aurantiaca</name>
    <dbReference type="NCBI Taxonomy" id="3058365"/>
    <lineage>
        <taxon>Bacteria</taxon>
        <taxon>Pseudomonadati</taxon>
        <taxon>Bacteroidota</taxon>
        <taxon>Cytophagia</taxon>
        <taxon>Cytophagales</taxon>
        <taxon>Shiellaceae</taxon>
        <taxon>Shiella</taxon>
    </lineage>
</organism>
<reference evidence="3" key="1">
    <citation type="submission" date="2023-06" db="EMBL/GenBank/DDBJ databases">
        <title>Cytophagales bacterium Strain LB-30, isolated from soil.</title>
        <authorList>
            <person name="Liu B."/>
        </authorList>
    </citation>
    <scope>NUCLEOTIDE SEQUENCE</scope>
    <source>
        <strain evidence="3">LB-30</strain>
    </source>
</reference>
<dbReference type="EMBL" id="JAUHJS010000008">
    <property type="protein sequence ID" value="MDN4166862.1"/>
    <property type="molecule type" value="Genomic_DNA"/>
</dbReference>
<dbReference type="PANTHER" id="PTHR34220">
    <property type="entry name" value="SENSOR HISTIDINE KINASE YPDA"/>
    <property type="match status" value="1"/>
</dbReference>
<feature type="transmembrane region" description="Helical" evidence="1">
    <location>
        <begin position="112"/>
        <end position="132"/>
    </location>
</feature>
<dbReference type="PANTHER" id="PTHR34220:SF7">
    <property type="entry name" value="SENSOR HISTIDINE KINASE YPDA"/>
    <property type="match status" value="1"/>
</dbReference>
<sequence>MATWLKVVLYVSWWLFWSALQAYALHTLSFSWESALSDALLSHILLGLAGVAVANIFRFYQPEGKNIIYLMSLAIGLTFLVQWVFQWLFPYLLLGNDIAYLAFAQKAAPFRIAYQGLMIAFMVLFGWLWFYVKDQHRKNQHISEVDNMRKEAELFNLRQQLQPHFLFNSLNSISSLVKIKPEEARGMIQQLSDFLRGTLRKDPQQMVSLAEEIRQMELYLSIEKVRFGSRLQSRLEISEEALQAHIPPLLLQPLLENAIKYGLYDTLEPIEIILKAERKNDMLQIRLENPFDSSTRQAAGTGFGQRSVARRLYLLFGRNDLLQIKQTDTHYAVLVKIPQETNEQK</sequence>
<feature type="transmembrane region" description="Helical" evidence="1">
    <location>
        <begin position="40"/>
        <end position="60"/>
    </location>
</feature>
<proteinExistence type="predicted"/>
<keyword evidence="3" id="KW-0418">Kinase</keyword>
<feature type="domain" description="Signal transduction histidine kinase internal region" evidence="2">
    <location>
        <begin position="152"/>
        <end position="231"/>
    </location>
</feature>
<dbReference type="SUPFAM" id="SSF55874">
    <property type="entry name" value="ATPase domain of HSP90 chaperone/DNA topoisomerase II/histidine kinase"/>
    <property type="match status" value="1"/>
</dbReference>
<evidence type="ECO:0000313" key="4">
    <source>
        <dbReference type="Proteomes" id="UP001168552"/>
    </source>
</evidence>
<keyword evidence="3" id="KW-0808">Transferase</keyword>
<dbReference type="InterPro" id="IPR010559">
    <property type="entry name" value="Sig_transdc_His_kin_internal"/>
</dbReference>
<evidence type="ECO:0000256" key="1">
    <source>
        <dbReference type="SAM" id="Phobius"/>
    </source>
</evidence>
<evidence type="ECO:0000259" key="2">
    <source>
        <dbReference type="Pfam" id="PF06580"/>
    </source>
</evidence>
<keyword evidence="1" id="KW-0472">Membrane</keyword>